<dbReference type="AlphaFoldDB" id="A0A8H9E3M9"/>
<dbReference type="Pfam" id="PF20454">
    <property type="entry name" value="GpA_nuclease"/>
    <property type="match status" value="1"/>
</dbReference>
<reference evidence="3" key="1">
    <citation type="submission" date="2018-05" db="EMBL/GenBank/DDBJ databases">
        <authorList>
            <person name="Ashton P.M."/>
            <person name="Dallman T."/>
            <person name="Nair S."/>
            <person name="De Pinna E."/>
            <person name="Peters T."/>
            <person name="Grant K."/>
        </authorList>
    </citation>
    <scope>NUCLEOTIDE SEQUENCE</scope>
    <source>
        <strain evidence="3">287711</strain>
    </source>
</reference>
<evidence type="ECO:0000259" key="1">
    <source>
        <dbReference type="Pfam" id="PF05876"/>
    </source>
</evidence>
<dbReference type="EMBL" id="AAVUMO010000113">
    <property type="protein sequence ID" value="EGE3747495.1"/>
    <property type="molecule type" value="Genomic_DNA"/>
</dbReference>
<dbReference type="GO" id="GO:0005524">
    <property type="term" value="F:ATP binding"/>
    <property type="evidence" value="ECO:0007669"/>
    <property type="project" value="InterPro"/>
</dbReference>
<organism evidence="3">
    <name type="scientific">Shigella boydii</name>
    <dbReference type="NCBI Taxonomy" id="621"/>
    <lineage>
        <taxon>Bacteria</taxon>
        <taxon>Pseudomonadati</taxon>
        <taxon>Pseudomonadota</taxon>
        <taxon>Gammaproteobacteria</taxon>
        <taxon>Enterobacterales</taxon>
        <taxon>Enterobacteriaceae</taxon>
        <taxon>Shigella</taxon>
    </lineage>
</organism>
<accession>A0A8H9E3M9</accession>
<protein>
    <submittedName>
        <fullName evidence="3">Phage terminase large subunit family protein</fullName>
    </submittedName>
</protein>
<dbReference type="InterPro" id="IPR051220">
    <property type="entry name" value="TFA_Chaperone"/>
</dbReference>
<dbReference type="GO" id="GO:0016887">
    <property type="term" value="F:ATP hydrolysis activity"/>
    <property type="evidence" value="ECO:0007669"/>
    <property type="project" value="InterPro"/>
</dbReference>
<dbReference type="InterPro" id="IPR046453">
    <property type="entry name" value="GpA_ATPase"/>
</dbReference>
<feature type="domain" description="Phage terminase large subunit GpA ATPase" evidence="1">
    <location>
        <begin position="48"/>
        <end position="127"/>
    </location>
</feature>
<sequence>MNISEQQLSNMMVAVTIALQPLVRVLPVTAVEWADQNYYLPKESSYGEGEWKTLPFQVAIMNCMGNDEIRTVNLIKSARVGYTKMVLGVIGYFIEHKSRNTLLFQPTDSAAEDFMKSHVEATIRDVPCPHCGEEQYLKFGDDATPFGLKWEKGKPETVYYLCEHNGCVIRQSELDQTGGRWICDNTGMWTRDGLTFYSVGDEEIPPPRSVTFHIWTAYSPFTTWAQIVYDWLDALKDPNGVKTFVNTTLGETWEEAVGEKLDHQVLMDKVVHYPAAVPVRVVYLTAGIDSQRNRFEMYVWGWAPGEEAFLVDKIIIMGRPDEEETLLRVDAAINKKYRHADGTEMTISRICWDIGGIDGEIVYQRSKKHGVFRVLPVKGASVYGKPVITMPKTRNQRGVYLCEVGTDTAKEILYARMKADPTPVNEATSYAIRFPDNPEIFSQTEAQQLVAEELVEKWEKGKMRLLWDNKKRRNEALDCLVYAYAALRVSVQRWQLDLAVLAASRKDATAQPTLEELAAKLSGGVNGYSR</sequence>
<dbReference type="InterPro" id="IPR046454">
    <property type="entry name" value="GpA_endonuclease"/>
</dbReference>
<dbReference type="InterPro" id="IPR008866">
    <property type="entry name" value="Phage_lambda_GpA-like"/>
</dbReference>
<dbReference type="PANTHER" id="PTHR34413:SF2">
    <property type="entry name" value="PROPHAGE TAIL FIBER ASSEMBLY PROTEIN HOMOLOG TFAE-RELATED"/>
    <property type="match status" value="1"/>
</dbReference>
<feature type="domain" description="Terminase large subunit GpA endonuclease" evidence="2">
    <location>
        <begin position="210"/>
        <end position="490"/>
    </location>
</feature>
<dbReference type="HAMAP" id="MF_04144">
    <property type="entry name" value="TERL_LAMBDA"/>
    <property type="match status" value="1"/>
</dbReference>
<dbReference type="Pfam" id="PF05876">
    <property type="entry name" value="GpA_ATPase"/>
    <property type="match status" value="1"/>
</dbReference>
<name>A0A8H9E3M9_SHIBO</name>
<proteinExistence type="inferred from homology"/>
<gene>
    <name evidence="3" type="ORF">DLV22_23140</name>
</gene>
<dbReference type="PANTHER" id="PTHR34413">
    <property type="entry name" value="PROPHAGE TAIL FIBER ASSEMBLY PROTEIN HOMOLOG TFAE-RELATED-RELATED"/>
    <property type="match status" value="1"/>
</dbReference>
<evidence type="ECO:0000313" key="3">
    <source>
        <dbReference type="EMBL" id="EGE3747495.1"/>
    </source>
</evidence>
<evidence type="ECO:0000259" key="2">
    <source>
        <dbReference type="Pfam" id="PF20454"/>
    </source>
</evidence>
<comment type="caution">
    <text evidence="3">The sequence shown here is derived from an EMBL/GenBank/DDBJ whole genome shotgun (WGS) entry which is preliminary data.</text>
</comment>
<dbReference type="GO" id="GO:0004519">
    <property type="term" value="F:endonuclease activity"/>
    <property type="evidence" value="ECO:0007669"/>
    <property type="project" value="InterPro"/>
</dbReference>
<dbReference type="Proteomes" id="UP000864586">
    <property type="component" value="Unassembled WGS sequence"/>
</dbReference>